<accession>A0A6P2DID3</accession>
<gene>
    <name evidence="1" type="ORF">SOIL9_76910</name>
</gene>
<evidence type="ECO:0000313" key="2">
    <source>
        <dbReference type="Proteomes" id="UP000464178"/>
    </source>
</evidence>
<proteinExistence type="predicted"/>
<evidence type="ECO:0000313" key="1">
    <source>
        <dbReference type="EMBL" id="VTS01914.1"/>
    </source>
</evidence>
<dbReference type="Proteomes" id="UP000464178">
    <property type="component" value="Chromosome"/>
</dbReference>
<reference evidence="1 2" key="1">
    <citation type="submission" date="2019-05" db="EMBL/GenBank/DDBJ databases">
        <authorList>
            <consortium name="Science for Life Laboratories"/>
        </authorList>
    </citation>
    <scope>NUCLEOTIDE SEQUENCE [LARGE SCALE GENOMIC DNA]</scope>
    <source>
        <strain evidence="1">Soil9</strain>
    </source>
</reference>
<keyword evidence="2" id="KW-1185">Reference proteome</keyword>
<dbReference type="AlphaFoldDB" id="A0A6P2DID3"/>
<dbReference type="RefSeq" id="WP_162672595.1">
    <property type="nucleotide sequence ID" value="NZ_LR593886.1"/>
</dbReference>
<organism evidence="1 2">
    <name type="scientific">Gemmata massiliana</name>
    <dbReference type="NCBI Taxonomy" id="1210884"/>
    <lineage>
        <taxon>Bacteria</taxon>
        <taxon>Pseudomonadati</taxon>
        <taxon>Planctomycetota</taxon>
        <taxon>Planctomycetia</taxon>
        <taxon>Gemmatales</taxon>
        <taxon>Gemmataceae</taxon>
        <taxon>Gemmata</taxon>
    </lineage>
</organism>
<name>A0A6P2DID3_9BACT</name>
<sequence length="61" mass="6654">MNPLTHARALDVAAPTASYLAERLRGDLLERPASELHQELTLIILTALLAFTETGATTHRT</sequence>
<protein>
    <submittedName>
        <fullName evidence="1">Uncharacterized protein</fullName>
    </submittedName>
</protein>
<dbReference type="EMBL" id="LR593886">
    <property type="protein sequence ID" value="VTS01914.1"/>
    <property type="molecule type" value="Genomic_DNA"/>
</dbReference>
<dbReference type="KEGG" id="gms:SOIL9_76910"/>